<organism evidence="5">
    <name type="scientific">marine sediment metagenome</name>
    <dbReference type="NCBI Taxonomy" id="412755"/>
    <lineage>
        <taxon>unclassified sequences</taxon>
        <taxon>metagenomes</taxon>
        <taxon>ecological metagenomes</taxon>
    </lineage>
</organism>
<comment type="similarity">
    <text evidence="1">Belongs to the glycosyl hydrolase 26 family.</text>
</comment>
<feature type="domain" description="GH26" evidence="4">
    <location>
        <begin position="1"/>
        <end position="250"/>
    </location>
</feature>
<keyword evidence="3" id="KW-0326">Glycosidase</keyword>
<dbReference type="InterPro" id="IPR000805">
    <property type="entry name" value="Glyco_hydro_26"/>
</dbReference>
<dbReference type="InterPro" id="IPR022790">
    <property type="entry name" value="GH26_dom"/>
</dbReference>
<dbReference type="PROSITE" id="PS51764">
    <property type="entry name" value="GH26"/>
    <property type="match status" value="1"/>
</dbReference>
<reference evidence="5" key="1">
    <citation type="journal article" date="2014" name="Front. Microbiol.">
        <title>High frequency of phylogenetically diverse reductive dehalogenase-homologous genes in deep subseafloor sedimentary metagenomes.</title>
        <authorList>
            <person name="Kawai M."/>
            <person name="Futagami T."/>
            <person name="Toyoda A."/>
            <person name="Takaki Y."/>
            <person name="Nishi S."/>
            <person name="Hori S."/>
            <person name="Arai W."/>
            <person name="Tsubouchi T."/>
            <person name="Morono Y."/>
            <person name="Uchiyama I."/>
            <person name="Ito T."/>
            <person name="Fujiyama A."/>
            <person name="Inagaki F."/>
            <person name="Takami H."/>
        </authorList>
    </citation>
    <scope>NUCLEOTIDE SEQUENCE</scope>
    <source>
        <strain evidence="5">Expedition CK06-06</strain>
    </source>
</reference>
<evidence type="ECO:0000256" key="2">
    <source>
        <dbReference type="ARBA" id="ARBA00022801"/>
    </source>
</evidence>
<dbReference type="PANTHER" id="PTHR40079:SF4">
    <property type="entry name" value="GH26 DOMAIN-CONTAINING PROTEIN-RELATED"/>
    <property type="match status" value="1"/>
</dbReference>
<dbReference type="GO" id="GO:0016985">
    <property type="term" value="F:mannan endo-1,4-beta-mannosidase activity"/>
    <property type="evidence" value="ECO:0007669"/>
    <property type="project" value="InterPro"/>
</dbReference>
<dbReference type="Pfam" id="PF02156">
    <property type="entry name" value="Glyco_hydro_26"/>
    <property type="match status" value="1"/>
</dbReference>
<dbReference type="Gene3D" id="3.20.20.80">
    <property type="entry name" value="Glycosidases"/>
    <property type="match status" value="1"/>
</dbReference>
<dbReference type="AlphaFoldDB" id="X1BKN8"/>
<comment type="caution">
    <text evidence="5">The sequence shown here is derived from an EMBL/GenBank/DDBJ whole genome shotgun (WGS) entry which is preliminary data.</text>
</comment>
<sequence>MENLQSFQGMIGKKLAAVLWYVHWTEPFPATDAGIVYANGSIPLITWEPWITRPLGTYESYVREFLQAAKDWGKPLFLRFAHEMNGNWYPWDGFHNGEQSAPDKYKQAWLYIYNVREELGADNVNLVWCPNNTNQPNVSWNEISQYYPGDQYVDWIGMDGYNWGYGSWQRFDSVFSNIYQSLTSLTSKPIMIGEFASAENGGSKAGWIADAFSNIKNNYPRVKLFCWFNINKERDWRINSSGSAEAAFQQELLMAILWKI</sequence>
<dbReference type="PANTHER" id="PTHR40079">
    <property type="entry name" value="MANNAN ENDO-1,4-BETA-MANNOSIDASE E-RELATED"/>
    <property type="match status" value="1"/>
</dbReference>
<keyword evidence="2" id="KW-0378">Hydrolase</keyword>
<proteinExistence type="inferred from homology"/>
<evidence type="ECO:0000256" key="3">
    <source>
        <dbReference type="ARBA" id="ARBA00023295"/>
    </source>
</evidence>
<dbReference type="GO" id="GO:0006080">
    <property type="term" value="P:substituted mannan metabolic process"/>
    <property type="evidence" value="ECO:0007669"/>
    <property type="project" value="InterPro"/>
</dbReference>
<dbReference type="EMBL" id="BART01016441">
    <property type="protein sequence ID" value="GAG81757.1"/>
    <property type="molecule type" value="Genomic_DNA"/>
</dbReference>
<gene>
    <name evidence="5" type="ORF">S01H4_31619</name>
</gene>
<evidence type="ECO:0000259" key="4">
    <source>
        <dbReference type="PROSITE" id="PS51764"/>
    </source>
</evidence>
<name>X1BKN8_9ZZZZ</name>
<evidence type="ECO:0000313" key="5">
    <source>
        <dbReference type="EMBL" id="GAG81757.1"/>
    </source>
</evidence>
<accession>X1BKN8</accession>
<protein>
    <recommendedName>
        <fullName evidence="4">GH26 domain-containing protein</fullName>
    </recommendedName>
</protein>
<dbReference type="SUPFAM" id="SSF51445">
    <property type="entry name" value="(Trans)glycosidases"/>
    <property type="match status" value="1"/>
</dbReference>
<dbReference type="InterPro" id="IPR017853">
    <property type="entry name" value="GH"/>
</dbReference>
<evidence type="ECO:0000256" key="1">
    <source>
        <dbReference type="ARBA" id="ARBA00007754"/>
    </source>
</evidence>